<accession>A0AAW0GKG5</accession>
<evidence type="ECO:0000256" key="11">
    <source>
        <dbReference type="ARBA" id="ARBA00023136"/>
    </source>
</evidence>
<evidence type="ECO:0000256" key="8">
    <source>
        <dbReference type="ARBA" id="ARBA00023002"/>
    </source>
</evidence>
<dbReference type="GO" id="GO:0016705">
    <property type="term" value="F:oxidoreductase activity, acting on paired donors, with incorporation or reduction of molecular oxygen"/>
    <property type="evidence" value="ECO:0007669"/>
    <property type="project" value="InterPro"/>
</dbReference>
<protein>
    <recommendedName>
        <fullName evidence="15">Cytochrome P450</fullName>
    </recommendedName>
</protein>
<name>A0AAW0GKG5_9APHY</name>
<keyword evidence="11" id="KW-0472">Membrane</keyword>
<feature type="chain" id="PRO_5043743402" description="Cytochrome P450" evidence="12">
    <location>
        <begin position="26"/>
        <end position="306"/>
    </location>
</feature>
<keyword evidence="4" id="KW-0349">Heme</keyword>
<dbReference type="PANTHER" id="PTHR46300:SF7">
    <property type="entry name" value="P450, PUTATIVE (EUROFUNG)-RELATED"/>
    <property type="match status" value="1"/>
</dbReference>
<dbReference type="PANTHER" id="PTHR46300">
    <property type="entry name" value="P450, PUTATIVE (EUROFUNG)-RELATED-RELATED"/>
    <property type="match status" value="1"/>
</dbReference>
<evidence type="ECO:0000256" key="5">
    <source>
        <dbReference type="ARBA" id="ARBA00022692"/>
    </source>
</evidence>
<keyword evidence="12" id="KW-0732">Signal</keyword>
<evidence type="ECO:0000256" key="3">
    <source>
        <dbReference type="ARBA" id="ARBA00010617"/>
    </source>
</evidence>
<dbReference type="Proteomes" id="UP001385951">
    <property type="component" value="Unassembled WGS sequence"/>
</dbReference>
<evidence type="ECO:0000256" key="9">
    <source>
        <dbReference type="ARBA" id="ARBA00023004"/>
    </source>
</evidence>
<comment type="similarity">
    <text evidence="3">Belongs to the cytochrome P450 family.</text>
</comment>
<keyword evidence="9" id="KW-0408">Iron</keyword>
<comment type="caution">
    <text evidence="13">The sequence shown here is derived from an EMBL/GenBank/DDBJ whole genome shotgun (WGS) entry which is preliminary data.</text>
</comment>
<evidence type="ECO:0000313" key="13">
    <source>
        <dbReference type="EMBL" id="KAK7692432.1"/>
    </source>
</evidence>
<dbReference type="InterPro" id="IPR036396">
    <property type="entry name" value="Cyt_P450_sf"/>
</dbReference>
<proteinExistence type="inferred from homology"/>
<organism evidence="13 14">
    <name type="scientific">Cerrena zonata</name>
    <dbReference type="NCBI Taxonomy" id="2478898"/>
    <lineage>
        <taxon>Eukaryota</taxon>
        <taxon>Fungi</taxon>
        <taxon>Dikarya</taxon>
        <taxon>Basidiomycota</taxon>
        <taxon>Agaricomycotina</taxon>
        <taxon>Agaricomycetes</taxon>
        <taxon>Polyporales</taxon>
        <taxon>Cerrenaceae</taxon>
        <taxon>Cerrena</taxon>
    </lineage>
</organism>
<dbReference type="Gene3D" id="1.10.630.10">
    <property type="entry name" value="Cytochrome P450"/>
    <property type="match status" value="1"/>
</dbReference>
<dbReference type="GO" id="GO:0020037">
    <property type="term" value="F:heme binding"/>
    <property type="evidence" value="ECO:0007669"/>
    <property type="project" value="InterPro"/>
</dbReference>
<evidence type="ECO:0000256" key="4">
    <source>
        <dbReference type="ARBA" id="ARBA00022617"/>
    </source>
</evidence>
<dbReference type="SUPFAM" id="SSF48264">
    <property type="entry name" value="Cytochrome P450"/>
    <property type="match status" value="1"/>
</dbReference>
<evidence type="ECO:0000256" key="6">
    <source>
        <dbReference type="ARBA" id="ARBA00022723"/>
    </source>
</evidence>
<dbReference type="InterPro" id="IPR050364">
    <property type="entry name" value="Cytochrome_P450_fung"/>
</dbReference>
<keyword evidence="8" id="KW-0560">Oxidoreductase</keyword>
<keyword evidence="6" id="KW-0479">Metal-binding</keyword>
<evidence type="ECO:0000256" key="10">
    <source>
        <dbReference type="ARBA" id="ARBA00023033"/>
    </source>
</evidence>
<evidence type="ECO:0000256" key="7">
    <source>
        <dbReference type="ARBA" id="ARBA00022989"/>
    </source>
</evidence>
<dbReference type="AlphaFoldDB" id="A0AAW0GKG5"/>
<dbReference type="InterPro" id="IPR001128">
    <property type="entry name" value="Cyt_P450"/>
</dbReference>
<dbReference type="GO" id="GO:0004497">
    <property type="term" value="F:monooxygenase activity"/>
    <property type="evidence" value="ECO:0007669"/>
    <property type="project" value="UniProtKB-KW"/>
</dbReference>
<keyword evidence="10" id="KW-0503">Monooxygenase</keyword>
<keyword evidence="14" id="KW-1185">Reference proteome</keyword>
<gene>
    <name evidence="13" type="ORF">QCA50_004057</name>
</gene>
<evidence type="ECO:0000256" key="1">
    <source>
        <dbReference type="ARBA" id="ARBA00001971"/>
    </source>
</evidence>
<evidence type="ECO:0000313" key="14">
    <source>
        <dbReference type="Proteomes" id="UP001385951"/>
    </source>
</evidence>
<evidence type="ECO:0000256" key="12">
    <source>
        <dbReference type="SAM" id="SignalP"/>
    </source>
</evidence>
<keyword evidence="5" id="KW-0812">Transmembrane</keyword>
<keyword evidence="7" id="KW-1133">Transmembrane helix</keyword>
<reference evidence="13 14" key="1">
    <citation type="submission" date="2022-09" db="EMBL/GenBank/DDBJ databases">
        <authorList>
            <person name="Palmer J.M."/>
        </authorList>
    </citation>
    <scope>NUCLEOTIDE SEQUENCE [LARGE SCALE GENOMIC DNA]</scope>
    <source>
        <strain evidence="13 14">DSM 7382</strain>
    </source>
</reference>
<sequence>MQTAVLISTIFLTTLLLRWLKRVHLPSLPLPPGPTGYPIIGNLLDVPVHMPWKKYRQWCDAYGDIVYFKIFNKQTIVIGSAQAAFDLLEKRSDIYSDRPPNVMHEMLTTTRWNFGNMRYSPEWRNHRREFHQFFHQRKVSVYQPIQLRECRAFLRRALHDPTHLAPKIRTIYAAIILKIVYDMEVTDVYHEFIKTAERVFLAISVAQIPGLFWVEFFPFLRYIPSWVPGTYFKKFAEEHIPMVQKMLDEPFYAVKRNMAVGKASDTTVATLLERLCDEGDKKEDQLEKELFVRDIMGVAYGGDYDN</sequence>
<dbReference type="EMBL" id="JASBNA010000004">
    <property type="protein sequence ID" value="KAK7692432.1"/>
    <property type="molecule type" value="Genomic_DNA"/>
</dbReference>
<dbReference type="Pfam" id="PF00067">
    <property type="entry name" value="p450"/>
    <property type="match status" value="1"/>
</dbReference>
<feature type="signal peptide" evidence="12">
    <location>
        <begin position="1"/>
        <end position="25"/>
    </location>
</feature>
<comment type="cofactor">
    <cofactor evidence="1">
        <name>heme</name>
        <dbReference type="ChEBI" id="CHEBI:30413"/>
    </cofactor>
</comment>
<evidence type="ECO:0008006" key="15">
    <source>
        <dbReference type="Google" id="ProtNLM"/>
    </source>
</evidence>
<dbReference type="GO" id="GO:0016020">
    <property type="term" value="C:membrane"/>
    <property type="evidence" value="ECO:0007669"/>
    <property type="project" value="UniProtKB-SubCell"/>
</dbReference>
<comment type="subcellular location">
    <subcellularLocation>
        <location evidence="2">Membrane</location>
        <topology evidence="2">Single-pass membrane protein</topology>
    </subcellularLocation>
</comment>
<dbReference type="GO" id="GO:0005506">
    <property type="term" value="F:iron ion binding"/>
    <property type="evidence" value="ECO:0007669"/>
    <property type="project" value="InterPro"/>
</dbReference>
<evidence type="ECO:0000256" key="2">
    <source>
        <dbReference type="ARBA" id="ARBA00004167"/>
    </source>
</evidence>